<dbReference type="NCBIfam" id="TIGR00212">
    <property type="entry name" value="hemC"/>
    <property type="match status" value="1"/>
</dbReference>
<comment type="function">
    <text evidence="1 7">Tetrapolymerization of the monopyrrole PBG into the hydroxymethylbilane pre-uroporphyrinogen in several discrete steps.</text>
</comment>
<dbReference type="EMBL" id="CP002278">
    <property type="protein sequence ID" value="ADP77992.1"/>
    <property type="molecule type" value="Genomic_DNA"/>
</dbReference>
<evidence type="ECO:0000256" key="6">
    <source>
        <dbReference type="ARBA" id="ARBA00048169"/>
    </source>
</evidence>
<dbReference type="Pfam" id="PF03900">
    <property type="entry name" value="Porphobil_deamC"/>
    <property type="match status" value="1"/>
</dbReference>
<evidence type="ECO:0000259" key="9">
    <source>
        <dbReference type="Pfam" id="PF03900"/>
    </source>
</evidence>
<dbReference type="InterPro" id="IPR022417">
    <property type="entry name" value="Porphobilin_deaminase_N"/>
</dbReference>
<dbReference type="STRING" id="523846.Mfer_1206"/>
<dbReference type="UniPathway" id="UPA00251">
    <property type="reaction ID" value="UER00319"/>
</dbReference>
<dbReference type="Gene3D" id="3.30.160.40">
    <property type="entry name" value="Porphobilinogen deaminase, C-terminal domain"/>
    <property type="match status" value="1"/>
</dbReference>
<comment type="cofactor">
    <cofactor evidence="7">
        <name>dipyrromethane</name>
        <dbReference type="ChEBI" id="CHEBI:60342"/>
    </cofactor>
    <text evidence="7">Binds 1 dipyrromethane group covalently.</text>
</comment>
<evidence type="ECO:0000313" key="10">
    <source>
        <dbReference type="EMBL" id="ADP77992.1"/>
    </source>
</evidence>
<evidence type="ECO:0000256" key="4">
    <source>
        <dbReference type="ARBA" id="ARBA00022679"/>
    </source>
</evidence>
<dbReference type="PRINTS" id="PR00151">
    <property type="entry name" value="PORPHBDMNASE"/>
</dbReference>
<evidence type="ECO:0000256" key="7">
    <source>
        <dbReference type="HAMAP-Rule" id="MF_00260"/>
    </source>
</evidence>
<comment type="miscellaneous">
    <text evidence="7">The porphobilinogen subunits are added to the dipyrromethane group.</text>
</comment>
<keyword evidence="4 7" id="KW-0808">Transferase</keyword>
<proteinExistence type="inferred from homology"/>
<comment type="pathway">
    <text evidence="2 7">Porphyrin-containing compound metabolism; protoporphyrin-IX biosynthesis; coproporphyrinogen-III from 5-aminolevulinate: step 2/4.</text>
</comment>
<dbReference type="InterPro" id="IPR000860">
    <property type="entry name" value="HemC"/>
</dbReference>
<comment type="similarity">
    <text evidence="3 7">Belongs to the HMBS family.</text>
</comment>
<dbReference type="GO" id="GO:0005737">
    <property type="term" value="C:cytoplasm"/>
    <property type="evidence" value="ECO:0007669"/>
    <property type="project" value="UniProtKB-UniRule"/>
</dbReference>
<feature type="domain" description="Porphobilinogen deaminase C-terminal" evidence="9">
    <location>
        <begin position="217"/>
        <end position="286"/>
    </location>
</feature>
<feature type="domain" description="Porphobilinogen deaminase N-terminal" evidence="8">
    <location>
        <begin position="2"/>
        <end position="203"/>
    </location>
</feature>
<dbReference type="PANTHER" id="PTHR11557">
    <property type="entry name" value="PORPHOBILINOGEN DEAMINASE"/>
    <property type="match status" value="1"/>
</dbReference>
<evidence type="ECO:0000256" key="5">
    <source>
        <dbReference type="ARBA" id="ARBA00023244"/>
    </source>
</evidence>
<comment type="catalytic activity">
    <reaction evidence="6 7">
        <text>4 porphobilinogen + H2O = hydroxymethylbilane + 4 NH4(+)</text>
        <dbReference type="Rhea" id="RHEA:13185"/>
        <dbReference type="ChEBI" id="CHEBI:15377"/>
        <dbReference type="ChEBI" id="CHEBI:28938"/>
        <dbReference type="ChEBI" id="CHEBI:57845"/>
        <dbReference type="ChEBI" id="CHEBI:58126"/>
        <dbReference type="EC" id="2.5.1.61"/>
    </reaction>
</comment>
<reference evidence="10 11" key="1">
    <citation type="journal article" date="2010" name="Stand. Genomic Sci.">
        <title>Complete genome sequence of Methanothermus fervidus type strain (V24S).</title>
        <authorList>
            <person name="Anderson I."/>
            <person name="Djao O.D."/>
            <person name="Misra M."/>
            <person name="Chertkov O."/>
            <person name="Nolan M."/>
            <person name="Lucas S."/>
            <person name="Lapidus A."/>
            <person name="Del Rio T.G."/>
            <person name="Tice H."/>
            <person name="Cheng J.F."/>
            <person name="Tapia R."/>
            <person name="Han C."/>
            <person name="Goodwin L."/>
            <person name="Pitluck S."/>
            <person name="Liolios K."/>
            <person name="Ivanova N."/>
            <person name="Mavromatis K."/>
            <person name="Mikhailova N."/>
            <person name="Pati A."/>
            <person name="Brambilla E."/>
            <person name="Chen A."/>
            <person name="Palaniappan K."/>
            <person name="Land M."/>
            <person name="Hauser L."/>
            <person name="Chang Y.J."/>
            <person name="Jeffries C.D."/>
            <person name="Sikorski J."/>
            <person name="Spring S."/>
            <person name="Rohde M."/>
            <person name="Eichinger K."/>
            <person name="Huber H."/>
            <person name="Wirth R."/>
            <person name="Goker M."/>
            <person name="Detter J.C."/>
            <person name="Woyke T."/>
            <person name="Bristow J."/>
            <person name="Eisen J.A."/>
            <person name="Markowitz V."/>
            <person name="Hugenholtz P."/>
            <person name="Klenk H.P."/>
            <person name="Kyrpides N.C."/>
        </authorList>
    </citation>
    <scope>NUCLEOTIDE SEQUENCE [LARGE SCALE GENOMIC DNA]</scope>
    <source>
        <strain evidence="11">ATCC 43054 / DSM 2088 / JCM 10308 / V24 S</strain>
    </source>
</reference>
<dbReference type="InterPro" id="IPR036803">
    <property type="entry name" value="Porphobilinogen_deaminase_C_sf"/>
</dbReference>
<evidence type="ECO:0000256" key="2">
    <source>
        <dbReference type="ARBA" id="ARBA00004735"/>
    </source>
</evidence>
<dbReference type="OrthoDB" id="8042at2157"/>
<organism evidence="10 11">
    <name type="scientific">Methanothermus fervidus (strain ATCC 43054 / DSM 2088 / JCM 10308 / V24 S)</name>
    <dbReference type="NCBI Taxonomy" id="523846"/>
    <lineage>
        <taxon>Archaea</taxon>
        <taxon>Methanobacteriati</taxon>
        <taxon>Methanobacteriota</taxon>
        <taxon>Methanomada group</taxon>
        <taxon>Methanobacteria</taxon>
        <taxon>Methanobacteriales</taxon>
        <taxon>Methanothermaceae</taxon>
        <taxon>Methanothermus</taxon>
    </lineage>
</organism>
<dbReference type="SUPFAM" id="SSF53850">
    <property type="entry name" value="Periplasmic binding protein-like II"/>
    <property type="match status" value="1"/>
</dbReference>
<dbReference type="EC" id="2.5.1.61" evidence="7"/>
<evidence type="ECO:0000256" key="3">
    <source>
        <dbReference type="ARBA" id="ARBA00005638"/>
    </source>
</evidence>
<dbReference type="PANTHER" id="PTHR11557:SF0">
    <property type="entry name" value="PORPHOBILINOGEN DEAMINASE"/>
    <property type="match status" value="1"/>
</dbReference>
<dbReference type="PIRSF" id="PIRSF001438">
    <property type="entry name" value="4pyrrol_synth_OHMeBilane_synth"/>
    <property type="match status" value="1"/>
</dbReference>
<accession>E3GWS3</accession>
<dbReference type="GO" id="GO:0006782">
    <property type="term" value="P:protoporphyrinogen IX biosynthetic process"/>
    <property type="evidence" value="ECO:0007669"/>
    <property type="project" value="UniProtKB-UniRule"/>
</dbReference>
<dbReference type="FunFam" id="3.40.190.10:FF:000005">
    <property type="entry name" value="Porphobilinogen deaminase"/>
    <property type="match status" value="1"/>
</dbReference>
<dbReference type="AlphaFoldDB" id="E3GWS3"/>
<evidence type="ECO:0000313" key="11">
    <source>
        <dbReference type="Proteomes" id="UP000002315"/>
    </source>
</evidence>
<dbReference type="KEGG" id="mfv:Mfer_1206"/>
<dbReference type="Pfam" id="PF01379">
    <property type="entry name" value="Porphobil_deam"/>
    <property type="match status" value="1"/>
</dbReference>
<dbReference type="GO" id="GO:0004418">
    <property type="term" value="F:hydroxymethylbilane synthase activity"/>
    <property type="evidence" value="ECO:0007669"/>
    <property type="project" value="UniProtKB-UniRule"/>
</dbReference>
<keyword evidence="11" id="KW-1185">Reference proteome</keyword>
<evidence type="ECO:0000259" key="8">
    <source>
        <dbReference type="Pfam" id="PF01379"/>
    </source>
</evidence>
<feature type="modified residue" description="S-(dipyrrolylmethanemethyl)cysteine" evidence="7">
    <location>
        <position position="233"/>
    </location>
</feature>
<sequence length="289" mass="32612">MIVGTRGSPLALKQTYYVVNQLSKLVNEEVKIKIIKTTGDKIKDSQLHKIGQRGVFTKEIDKAVLNEEVDLAVHSLKDVPTELHEDLEIVAIPHRDSPNEVLVSKYSWDELSEECILGTSSLRRKAFCRYHGKKFKIKPLRGNIETRIKKVEDGEYDATIMAEAALKRLNLEKYIKKRFSVKYFTPSAGQGAIAIETRSDSKYISVLKKLNDHRAFYEVTAERTVLKELGVGCQWPIGVVARSKGKNLNLYAILLSKKGKLLSKIELDGKLHEATKLGKKAAKKMEGYI</sequence>
<keyword evidence="5 7" id="KW-0627">Porphyrin biosynthesis</keyword>
<dbReference type="FunFam" id="3.40.190.10:FF:000086">
    <property type="entry name" value="Probable porphobilinogen deaminase"/>
    <property type="match status" value="1"/>
</dbReference>
<protein>
    <recommendedName>
        <fullName evidence="7">Probable porphobilinogen deaminase</fullName>
        <shortName evidence="7">PBG</shortName>
        <ecNumber evidence="7">2.5.1.61</ecNumber>
    </recommendedName>
    <alternativeName>
        <fullName evidence="7">Hydroxymethylbilane synthase</fullName>
        <shortName evidence="7">HMBS</shortName>
    </alternativeName>
    <alternativeName>
        <fullName evidence="7">Pre-uroporphyrinogen synthase</fullName>
    </alternativeName>
</protein>
<dbReference type="Gene3D" id="3.40.190.10">
    <property type="entry name" value="Periplasmic binding protein-like II"/>
    <property type="match status" value="2"/>
</dbReference>
<dbReference type="InterPro" id="IPR022418">
    <property type="entry name" value="Porphobilinogen_deaminase_C"/>
</dbReference>
<name>E3GWS3_METFV</name>
<dbReference type="HOGENOM" id="CLU_019704_1_0_2"/>
<dbReference type="SUPFAM" id="SSF54782">
    <property type="entry name" value="Porphobilinogen deaminase (hydroxymethylbilane synthase), C-terminal domain"/>
    <property type="match status" value="1"/>
</dbReference>
<dbReference type="HAMAP" id="MF_00260">
    <property type="entry name" value="Porphobil_deam"/>
    <property type="match status" value="1"/>
</dbReference>
<gene>
    <name evidence="7" type="primary">hemC</name>
    <name evidence="10" type="ordered locus">Mfer_1206</name>
</gene>
<dbReference type="Proteomes" id="UP000002315">
    <property type="component" value="Chromosome"/>
</dbReference>
<evidence type="ECO:0000256" key="1">
    <source>
        <dbReference type="ARBA" id="ARBA00002869"/>
    </source>
</evidence>